<dbReference type="Proteomes" id="UP000594454">
    <property type="component" value="Chromosome 2"/>
</dbReference>
<accession>A0A7R8UJI7</accession>
<name>A0A7R8UJI7_HERIL</name>
<proteinExistence type="predicted"/>
<dbReference type="AlphaFoldDB" id="A0A7R8UJI7"/>
<dbReference type="InParanoid" id="A0A7R8UJI7"/>
<sequence>MAVQKTNLANSILKPINQLYNTKPNIPPKPQPLPRQLTMHERNAAYNAQHQRRAEPTFFKPNYAPPLRPNYPKLPMPMGIHNSTLPPQVNYINRPTNNNLIKPPNNPTNYPNKQQRPYNLEFESPEKDKYENYIEEFVEESENYVHQESEKPGTKFYDGCLSSIPYLEYRTRDGLILKFFIDKK</sequence>
<evidence type="ECO:0000313" key="1">
    <source>
        <dbReference type="EMBL" id="CAD7081699.1"/>
    </source>
</evidence>
<gene>
    <name evidence="1" type="ORF">HERILL_LOCUS4794</name>
</gene>
<reference evidence="1 2" key="1">
    <citation type="submission" date="2020-11" db="EMBL/GenBank/DDBJ databases">
        <authorList>
            <person name="Wallbank WR R."/>
            <person name="Pardo Diaz C."/>
            <person name="Kozak K."/>
            <person name="Martin S."/>
            <person name="Jiggins C."/>
            <person name="Moest M."/>
            <person name="Warren A I."/>
            <person name="Generalovic N T."/>
            <person name="Byers J.R.P. K."/>
            <person name="Montejo-Kovacevich G."/>
            <person name="Yen C E."/>
        </authorList>
    </citation>
    <scope>NUCLEOTIDE SEQUENCE [LARGE SCALE GENOMIC DNA]</scope>
</reference>
<dbReference type="EMBL" id="LR899010">
    <property type="protein sequence ID" value="CAD7081699.1"/>
    <property type="molecule type" value="Genomic_DNA"/>
</dbReference>
<protein>
    <submittedName>
        <fullName evidence="1">Uncharacterized protein</fullName>
    </submittedName>
</protein>
<organism evidence="1 2">
    <name type="scientific">Hermetia illucens</name>
    <name type="common">Black soldier fly</name>
    <dbReference type="NCBI Taxonomy" id="343691"/>
    <lineage>
        <taxon>Eukaryota</taxon>
        <taxon>Metazoa</taxon>
        <taxon>Ecdysozoa</taxon>
        <taxon>Arthropoda</taxon>
        <taxon>Hexapoda</taxon>
        <taxon>Insecta</taxon>
        <taxon>Pterygota</taxon>
        <taxon>Neoptera</taxon>
        <taxon>Endopterygota</taxon>
        <taxon>Diptera</taxon>
        <taxon>Brachycera</taxon>
        <taxon>Stratiomyomorpha</taxon>
        <taxon>Stratiomyidae</taxon>
        <taxon>Hermetiinae</taxon>
        <taxon>Hermetia</taxon>
    </lineage>
</organism>
<keyword evidence="2" id="KW-1185">Reference proteome</keyword>
<evidence type="ECO:0000313" key="2">
    <source>
        <dbReference type="Proteomes" id="UP000594454"/>
    </source>
</evidence>